<dbReference type="GO" id="GO:0015891">
    <property type="term" value="P:siderophore transport"/>
    <property type="evidence" value="ECO:0007669"/>
    <property type="project" value="InterPro"/>
</dbReference>
<dbReference type="InterPro" id="IPR003538">
    <property type="entry name" value="TonB"/>
</dbReference>
<gene>
    <name evidence="8" type="ORF">CUN67_09145</name>
</gene>
<keyword evidence="5" id="KW-0735">Signal-anchor</keyword>
<keyword evidence="5" id="KW-0813">Transport</keyword>
<evidence type="ECO:0000256" key="4">
    <source>
        <dbReference type="ARBA" id="ARBA00023136"/>
    </source>
</evidence>
<keyword evidence="5" id="KW-0997">Cell inner membrane</keyword>
<evidence type="ECO:0000256" key="3">
    <source>
        <dbReference type="ARBA" id="ARBA00022989"/>
    </source>
</evidence>
<dbReference type="Gene3D" id="3.30.2420.10">
    <property type="entry name" value="TonB"/>
    <property type="match status" value="1"/>
</dbReference>
<dbReference type="EMBL" id="CP024768">
    <property type="protein sequence ID" value="QGY29084.1"/>
    <property type="molecule type" value="Genomic_DNA"/>
</dbReference>
<accession>A0A6B9FX80</accession>
<sequence>MRIISFLFLTVFSTVAFANNIITYPKRAENLRIGGEVNVLYDVDAQGKTENIRIVSMKPKYVFNRAVETQIARWRYPVGHAETDIPLKVIFKSN</sequence>
<comment type="similarity">
    <text evidence="5">Belongs to the TonB family.</text>
</comment>
<dbReference type="Pfam" id="PF03544">
    <property type="entry name" value="TonB_C"/>
    <property type="match status" value="1"/>
</dbReference>
<dbReference type="GO" id="GO:0015031">
    <property type="term" value="P:protein transport"/>
    <property type="evidence" value="ECO:0007669"/>
    <property type="project" value="UniProtKB-UniRule"/>
</dbReference>
<dbReference type="GO" id="GO:0031992">
    <property type="term" value="F:energy transducer activity"/>
    <property type="evidence" value="ECO:0007669"/>
    <property type="project" value="InterPro"/>
</dbReference>
<reference evidence="8 9" key="1">
    <citation type="submission" date="2017-11" db="EMBL/GenBank/DDBJ databases">
        <title>Genome sequence of Pantoea cypripedii NE1.</title>
        <authorList>
            <person name="Nascimento F.X."/>
        </authorList>
    </citation>
    <scope>NUCLEOTIDE SEQUENCE [LARGE SCALE GENOMIC DNA]</scope>
    <source>
        <strain evidence="8 9">NE1</strain>
    </source>
</reference>
<evidence type="ECO:0000259" key="7">
    <source>
        <dbReference type="PROSITE" id="PS52015"/>
    </source>
</evidence>
<keyword evidence="3" id="KW-1133">Transmembrane helix</keyword>
<feature type="signal peptide" evidence="6">
    <location>
        <begin position="1"/>
        <end position="18"/>
    </location>
</feature>
<dbReference type="SUPFAM" id="SSF74653">
    <property type="entry name" value="TolA/TonB C-terminal domain"/>
    <property type="match status" value="1"/>
</dbReference>
<comment type="subcellular location">
    <subcellularLocation>
        <location evidence="5">Cell inner membrane</location>
        <topology evidence="5">Single-pass membrane protein</topology>
        <orientation evidence="5">Periplasmic side</orientation>
    </subcellularLocation>
    <subcellularLocation>
        <location evidence="1">Membrane</location>
        <topology evidence="1">Single-pass membrane protein</topology>
    </subcellularLocation>
</comment>
<evidence type="ECO:0000256" key="5">
    <source>
        <dbReference type="RuleBase" id="RU362123"/>
    </source>
</evidence>
<keyword evidence="5" id="KW-1003">Cell membrane</keyword>
<feature type="chain" id="PRO_5025402272" description="Protein TonB" evidence="6">
    <location>
        <begin position="19"/>
        <end position="94"/>
    </location>
</feature>
<dbReference type="GO" id="GO:0055085">
    <property type="term" value="P:transmembrane transport"/>
    <property type="evidence" value="ECO:0007669"/>
    <property type="project" value="InterPro"/>
</dbReference>
<dbReference type="RefSeq" id="WP_208714952.1">
    <property type="nucleotide sequence ID" value="NZ_CP024768.1"/>
</dbReference>
<evidence type="ECO:0000256" key="6">
    <source>
        <dbReference type="SAM" id="SignalP"/>
    </source>
</evidence>
<proteinExistence type="inferred from homology"/>
<dbReference type="GO" id="GO:0005886">
    <property type="term" value="C:plasma membrane"/>
    <property type="evidence" value="ECO:0007669"/>
    <property type="project" value="UniProtKB-SubCell"/>
</dbReference>
<dbReference type="NCBIfam" id="TIGR01352">
    <property type="entry name" value="tonB_Cterm"/>
    <property type="match status" value="1"/>
</dbReference>
<evidence type="ECO:0000256" key="1">
    <source>
        <dbReference type="ARBA" id="ARBA00004167"/>
    </source>
</evidence>
<comment type="function">
    <text evidence="5">Interacts with outer membrane receptor proteins that carry out high-affinity binding and energy dependent uptake into the periplasmic space of specific substrates. It could act to transduce energy from the cytoplasmic membrane to specific energy-requiring processes in the outer membrane, resulting in the release into the periplasm of ligands bound by these outer membrane proteins.</text>
</comment>
<name>A0A6B9FX80_PANCY</name>
<dbReference type="PROSITE" id="PS52015">
    <property type="entry name" value="TONB_CTD"/>
    <property type="match status" value="1"/>
</dbReference>
<protein>
    <recommendedName>
        <fullName evidence="5">Protein TonB</fullName>
    </recommendedName>
</protein>
<keyword evidence="5" id="KW-0653">Protein transport</keyword>
<feature type="domain" description="TonB C-terminal" evidence="7">
    <location>
        <begin position="9"/>
        <end position="94"/>
    </location>
</feature>
<dbReference type="PRINTS" id="PR01374">
    <property type="entry name" value="TONBPROTEIN"/>
</dbReference>
<evidence type="ECO:0000256" key="2">
    <source>
        <dbReference type="ARBA" id="ARBA00022692"/>
    </source>
</evidence>
<organism evidence="8 9">
    <name type="scientific">Pantoea cypripedii</name>
    <name type="common">Pectobacterium cypripedii</name>
    <name type="synonym">Erwinia cypripedii</name>
    <dbReference type="NCBI Taxonomy" id="55209"/>
    <lineage>
        <taxon>Bacteria</taxon>
        <taxon>Pseudomonadati</taxon>
        <taxon>Pseudomonadota</taxon>
        <taxon>Gammaproteobacteria</taxon>
        <taxon>Enterobacterales</taxon>
        <taxon>Erwiniaceae</taxon>
        <taxon>Pantoea</taxon>
    </lineage>
</organism>
<dbReference type="InterPro" id="IPR006260">
    <property type="entry name" value="TonB/TolA_C"/>
</dbReference>
<dbReference type="AlphaFoldDB" id="A0A6B9FX80"/>
<dbReference type="GO" id="GO:0030288">
    <property type="term" value="C:outer membrane-bounded periplasmic space"/>
    <property type="evidence" value="ECO:0007669"/>
    <property type="project" value="InterPro"/>
</dbReference>
<keyword evidence="2" id="KW-0812">Transmembrane</keyword>
<keyword evidence="6" id="KW-0732">Signal</keyword>
<evidence type="ECO:0000313" key="8">
    <source>
        <dbReference type="EMBL" id="QGY29084.1"/>
    </source>
</evidence>
<evidence type="ECO:0000313" key="9">
    <source>
        <dbReference type="Proteomes" id="UP000502005"/>
    </source>
</evidence>
<dbReference type="InterPro" id="IPR037682">
    <property type="entry name" value="TonB_C"/>
</dbReference>
<keyword evidence="4" id="KW-0472">Membrane</keyword>
<dbReference type="Proteomes" id="UP000502005">
    <property type="component" value="Chromosome"/>
</dbReference>